<dbReference type="EMBL" id="GGEC01083724">
    <property type="protein sequence ID" value="MBX64208.1"/>
    <property type="molecule type" value="Transcribed_RNA"/>
</dbReference>
<accession>A0A2P2QB30</accession>
<name>A0A2P2QB30_RHIMU</name>
<protein>
    <submittedName>
        <fullName evidence="1">Uncharacterized protein</fullName>
    </submittedName>
</protein>
<reference evidence="1" key="1">
    <citation type="submission" date="2018-02" db="EMBL/GenBank/DDBJ databases">
        <title>Rhizophora mucronata_Transcriptome.</title>
        <authorList>
            <person name="Meera S.P."/>
            <person name="Sreeshan A."/>
            <person name="Augustine A."/>
        </authorList>
    </citation>
    <scope>NUCLEOTIDE SEQUENCE</scope>
    <source>
        <tissue evidence="1">Leaf</tissue>
    </source>
</reference>
<dbReference type="AlphaFoldDB" id="A0A2P2QB30"/>
<evidence type="ECO:0000313" key="1">
    <source>
        <dbReference type="EMBL" id="MBX64208.1"/>
    </source>
</evidence>
<sequence length="79" mass="8934">MPLLYTQQHIFQPISRIHSQSYSYRNNSSLVVLKLDHLSKQTITPTPPNLLLEPSCSAFSLPNRQIILHKPDAGHAKTT</sequence>
<proteinExistence type="predicted"/>
<organism evidence="1">
    <name type="scientific">Rhizophora mucronata</name>
    <name type="common">Asiatic mangrove</name>
    <dbReference type="NCBI Taxonomy" id="61149"/>
    <lineage>
        <taxon>Eukaryota</taxon>
        <taxon>Viridiplantae</taxon>
        <taxon>Streptophyta</taxon>
        <taxon>Embryophyta</taxon>
        <taxon>Tracheophyta</taxon>
        <taxon>Spermatophyta</taxon>
        <taxon>Magnoliopsida</taxon>
        <taxon>eudicotyledons</taxon>
        <taxon>Gunneridae</taxon>
        <taxon>Pentapetalae</taxon>
        <taxon>rosids</taxon>
        <taxon>fabids</taxon>
        <taxon>Malpighiales</taxon>
        <taxon>Rhizophoraceae</taxon>
        <taxon>Rhizophora</taxon>
    </lineage>
</organism>